<evidence type="ECO:0000313" key="2">
    <source>
        <dbReference type="EMBL" id="WAR26322.1"/>
    </source>
</evidence>
<feature type="transmembrane region" description="Helical" evidence="1">
    <location>
        <begin position="6"/>
        <end position="25"/>
    </location>
</feature>
<dbReference type="Proteomes" id="UP001164746">
    <property type="component" value="Chromosome 14"/>
</dbReference>
<keyword evidence="3" id="KW-1185">Reference proteome</keyword>
<evidence type="ECO:0000313" key="3">
    <source>
        <dbReference type="Proteomes" id="UP001164746"/>
    </source>
</evidence>
<keyword evidence="1" id="KW-1133">Transmembrane helix</keyword>
<organism evidence="2 3">
    <name type="scientific">Mya arenaria</name>
    <name type="common">Soft-shell clam</name>
    <dbReference type="NCBI Taxonomy" id="6604"/>
    <lineage>
        <taxon>Eukaryota</taxon>
        <taxon>Metazoa</taxon>
        <taxon>Spiralia</taxon>
        <taxon>Lophotrochozoa</taxon>
        <taxon>Mollusca</taxon>
        <taxon>Bivalvia</taxon>
        <taxon>Autobranchia</taxon>
        <taxon>Heteroconchia</taxon>
        <taxon>Euheterodonta</taxon>
        <taxon>Imparidentia</taxon>
        <taxon>Neoheterodontei</taxon>
        <taxon>Myida</taxon>
        <taxon>Myoidea</taxon>
        <taxon>Myidae</taxon>
        <taxon>Mya</taxon>
    </lineage>
</organism>
<reference evidence="2" key="1">
    <citation type="submission" date="2022-11" db="EMBL/GenBank/DDBJ databases">
        <title>Centuries of genome instability and evolution in soft-shell clam transmissible cancer (bioRxiv).</title>
        <authorList>
            <person name="Hart S.F.M."/>
            <person name="Yonemitsu M.A."/>
            <person name="Giersch R.M."/>
            <person name="Beal B.F."/>
            <person name="Arriagada G."/>
            <person name="Davis B.W."/>
            <person name="Ostrander E.A."/>
            <person name="Goff S.P."/>
            <person name="Metzger M.J."/>
        </authorList>
    </citation>
    <scope>NUCLEOTIDE SEQUENCE</scope>
    <source>
        <strain evidence="2">MELC-2E11</strain>
        <tissue evidence="2">Siphon/mantle</tissue>
    </source>
</reference>
<protein>
    <submittedName>
        <fullName evidence="2">Uncharacterized protein</fullName>
    </submittedName>
</protein>
<gene>
    <name evidence="2" type="ORF">MAR_012026</name>
</gene>
<keyword evidence="1" id="KW-0812">Transmembrane</keyword>
<name>A0ABY7FZ32_MYAAR</name>
<dbReference type="EMBL" id="CP111025">
    <property type="protein sequence ID" value="WAR26322.1"/>
    <property type="molecule type" value="Genomic_DNA"/>
</dbReference>
<keyword evidence="1" id="KW-0472">Membrane</keyword>
<proteinExistence type="predicted"/>
<accession>A0ABY7FZ32</accession>
<evidence type="ECO:0000256" key="1">
    <source>
        <dbReference type="SAM" id="Phobius"/>
    </source>
</evidence>
<feature type="transmembrane region" description="Helical" evidence="1">
    <location>
        <begin position="158"/>
        <end position="182"/>
    </location>
</feature>
<sequence length="296" mass="32767">MATNTAVKFSFLVVLIFVPSAAGWWQDIFWTEQRPENCPYQDNVTHVCSELREENFTCVTVACCDHFKNGDVESGNDVSEYDDESFSDEDDYHVYYYGRTDSCRQAACDMPPYTATLRWAHVYYSETKLQHCHCWGGQTTVTASTRDRVSGLVASCKFQVIVTVGAAVGALALLALLAAVVYCCCRKSAPAAASASPPQPLSGKTGYFNNIYALPVDVKLPPYSLNGNPDEMPPQYVSTQDLRVPEVKELPPPSYSNPEYGMLGDLDGRKDRDVAEINVEVDDDVYEKAKDVITNA</sequence>